<feature type="region of interest" description="Disordered" evidence="1">
    <location>
        <begin position="28"/>
        <end position="53"/>
    </location>
</feature>
<reference evidence="2 3" key="1">
    <citation type="submission" date="2023-09" db="EMBL/GenBank/DDBJ databases">
        <authorList>
            <person name="Wang M."/>
        </authorList>
    </citation>
    <scope>NUCLEOTIDE SEQUENCE [LARGE SCALE GENOMIC DNA]</scope>
    <source>
        <strain evidence="2">GT-2023</strain>
        <tissue evidence="2">Liver</tissue>
    </source>
</reference>
<evidence type="ECO:0000313" key="2">
    <source>
        <dbReference type="EMBL" id="KAL1252415.1"/>
    </source>
</evidence>
<gene>
    <name evidence="2" type="ORF">QQF64_017108</name>
</gene>
<evidence type="ECO:0000313" key="3">
    <source>
        <dbReference type="Proteomes" id="UP001558613"/>
    </source>
</evidence>
<protein>
    <submittedName>
        <fullName evidence="2">Uncharacterized protein</fullName>
    </submittedName>
</protein>
<organism evidence="2 3">
    <name type="scientific">Cirrhinus molitorella</name>
    <name type="common">mud carp</name>
    <dbReference type="NCBI Taxonomy" id="172907"/>
    <lineage>
        <taxon>Eukaryota</taxon>
        <taxon>Metazoa</taxon>
        <taxon>Chordata</taxon>
        <taxon>Craniata</taxon>
        <taxon>Vertebrata</taxon>
        <taxon>Euteleostomi</taxon>
        <taxon>Actinopterygii</taxon>
        <taxon>Neopterygii</taxon>
        <taxon>Teleostei</taxon>
        <taxon>Ostariophysi</taxon>
        <taxon>Cypriniformes</taxon>
        <taxon>Cyprinidae</taxon>
        <taxon>Labeoninae</taxon>
        <taxon>Labeonini</taxon>
        <taxon>Cirrhinus</taxon>
    </lineage>
</organism>
<name>A0ABR3LJC8_9TELE</name>
<dbReference type="EMBL" id="JAYMGO010000021">
    <property type="protein sequence ID" value="KAL1252415.1"/>
    <property type="molecule type" value="Genomic_DNA"/>
</dbReference>
<keyword evidence="3" id="KW-1185">Reference proteome</keyword>
<dbReference type="Proteomes" id="UP001558613">
    <property type="component" value="Unassembled WGS sequence"/>
</dbReference>
<comment type="caution">
    <text evidence="2">The sequence shown here is derived from an EMBL/GenBank/DDBJ whole genome shotgun (WGS) entry which is preliminary data.</text>
</comment>
<proteinExistence type="predicted"/>
<sequence>MPTQNTHTLDLPQTSVTLCSFLHQLAKNGKTLSGPAPSTTDPMNIHERGRRPNRTSVRASLTLHHPSHAHIIGLFRKGRDTIS</sequence>
<accession>A0ABR3LJC8</accession>
<evidence type="ECO:0000256" key="1">
    <source>
        <dbReference type="SAM" id="MobiDB-lite"/>
    </source>
</evidence>